<name>A0A0C9V6N5_SPHS4</name>
<sequence length="238" mass="27110">LDPAVKETLERKRFYLANYKEVKRDLLGQADCPAFPDSLWHDVIVGNFVDLDKVYTGRYSLEPDTEFTQTIGDIDFRIRGNSSTSKSSKEVRTHSEWTVAFHSAKSAILFLYPNRKEEFAAYEAFIIGQFAATRPEEHRRVITLDKAIRKEAAKVNNCTLTTVPSFNAFGTQYLNSIGLGANSPTSLGKRRRDDIQDTPICRRFNRDDCAGPCRFRHVCLLCKGRHQAKDCSSHKRPN</sequence>
<dbReference type="OrthoDB" id="3261624at2759"/>
<gene>
    <name evidence="1" type="ORF">M422DRAFT_183765</name>
</gene>
<accession>A0A0C9V6N5</accession>
<evidence type="ECO:0000313" key="2">
    <source>
        <dbReference type="Proteomes" id="UP000054279"/>
    </source>
</evidence>
<evidence type="ECO:0000313" key="1">
    <source>
        <dbReference type="EMBL" id="KIJ32986.1"/>
    </source>
</evidence>
<evidence type="ECO:0008006" key="3">
    <source>
        <dbReference type="Google" id="ProtNLM"/>
    </source>
</evidence>
<dbReference type="Proteomes" id="UP000054279">
    <property type="component" value="Unassembled WGS sequence"/>
</dbReference>
<dbReference type="EMBL" id="KN837219">
    <property type="protein sequence ID" value="KIJ32986.1"/>
    <property type="molecule type" value="Genomic_DNA"/>
</dbReference>
<organism evidence="1 2">
    <name type="scientific">Sphaerobolus stellatus (strain SS14)</name>
    <dbReference type="NCBI Taxonomy" id="990650"/>
    <lineage>
        <taxon>Eukaryota</taxon>
        <taxon>Fungi</taxon>
        <taxon>Dikarya</taxon>
        <taxon>Basidiomycota</taxon>
        <taxon>Agaricomycotina</taxon>
        <taxon>Agaricomycetes</taxon>
        <taxon>Phallomycetidae</taxon>
        <taxon>Geastrales</taxon>
        <taxon>Sphaerobolaceae</taxon>
        <taxon>Sphaerobolus</taxon>
    </lineage>
</organism>
<protein>
    <recommendedName>
        <fullName evidence="3">C3H1-type domain-containing protein</fullName>
    </recommendedName>
</protein>
<dbReference type="AlphaFoldDB" id="A0A0C9V6N5"/>
<dbReference type="HOGENOM" id="CLU_041692_2_0_1"/>
<proteinExistence type="predicted"/>
<reference evidence="1 2" key="1">
    <citation type="submission" date="2014-06" db="EMBL/GenBank/DDBJ databases">
        <title>Evolutionary Origins and Diversification of the Mycorrhizal Mutualists.</title>
        <authorList>
            <consortium name="DOE Joint Genome Institute"/>
            <consortium name="Mycorrhizal Genomics Consortium"/>
            <person name="Kohler A."/>
            <person name="Kuo A."/>
            <person name="Nagy L.G."/>
            <person name="Floudas D."/>
            <person name="Copeland A."/>
            <person name="Barry K.W."/>
            <person name="Cichocki N."/>
            <person name="Veneault-Fourrey C."/>
            <person name="LaButti K."/>
            <person name="Lindquist E.A."/>
            <person name="Lipzen A."/>
            <person name="Lundell T."/>
            <person name="Morin E."/>
            <person name="Murat C."/>
            <person name="Riley R."/>
            <person name="Ohm R."/>
            <person name="Sun H."/>
            <person name="Tunlid A."/>
            <person name="Henrissat B."/>
            <person name="Grigoriev I.V."/>
            <person name="Hibbett D.S."/>
            <person name="Martin F."/>
        </authorList>
    </citation>
    <scope>NUCLEOTIDE SEQUENCE [LARGE SCALE GENOMIC DNA]</scope>
    <source>
        <strain evidence="1 2">SS14</strain>
    </source>
</reference>
<feature type="non-terminal residue" evidence="1">
    <location>
        <position position="1"/>
    </location>
</feature>
<keyword evidence="2" id="KW-1185">Reference proteome</keyword>